<keyword evidence="3" id="KW-1133">Transmembrane helix</keyword>
<proteinExistence type="predicted"/>
<feature type="transmembrane region" description="Helical" evidence="3">
    <location>
        <begin position="32"/>
        <end position="53"/>
    </location>
</feature>
<dbReference type="PANTHER" id="PTHR10434:SF48">
    <property type="entry name" value="PUTATIVE-RELATED"/>
    <property type="match status" value="1"/>
</dbReference>
<evidence type="ECO:0000256" key="3">
    <source>
        <dbReference type="SAM" id="Phobius"/>
    </source>
</evidence>
<dbReference type="SMART" id="SM00563">
    <property type="entry name" value="PlsC"/>
    <property type="match status" value="1"/>
</dbReference>
<dbReference type="PANTHER" id="PTHR10434">
    <property type="entry name" value="1-ACYL-SN-GLYCEROL-3-PHOSPHATE ACYLTRANSFERASE"/>
    <property type="match status" value="1"/>
</dbReference>
<dbReference type="Pfam" id="PF01553">
    <property type="entry name" value="Acyltransferase"/>
    <property type="match status" value="1"/>
</dbReference>
<dbReference type="GeneID" id="92517375"/>
<name>A0A836L3Q6_9TRYP</name>
<dbReference type="RefSeq" id="XP_067181470.1">
    <property type="nucleotide sequence ID" value="XM_067324863.1"/>
</dbReference>
<accession>A0A836L3Q6</accession>
<dbReference type="SUPFAM" id="SSF69593">
    <property type="entry name" value="Glycerol-3-phosphate (1)-acyltransferase"/>
    <property type="match status" value="1"/>
</dbReference>
<keyword evidence="6" id="KW-1185">Reference proteome</keyword>
<organism evidence="5 6">
    <name type="scientific">Leishmania martiniquensis</name>
    <dbReference type="NCBI Taxonomy" id="1580590"/>
    <lineage>
        <taxon>Eukaryota</taxon>
        <taxon>Discoba</taxon>
        <taxon>Euglenozoa</taxon>
        <taxon>Kinetoplastea</taxon>
        <taxon>Metakinetoplastina</taxon>
        <taxon>Trypanosomatida</taxon>
        <taxon>Trypanosomatidae</taxon>
        <taxon>Leishmaniinae</taxon>
        <taxon>Leishmania</taxon>
    </lineage>
</organism>
<evidence type="ECO:0000256" key="1">
    <source>
        <dbReference type="ARBA" id="ARBA00022679"/>
    </source>
</evidence>
<evidence type="ECO:0000313" key="6">
    <source>
        <dbReference type="Proteomes" id="UP000673552"/>
    </source>
</evidence>
<dbReference type="OrthoDB" id="258849at2759"/>
<dbReference type="GO" id="GO:0006654">
    <property type="term" value="P:phosphatidic acid biosynthetic process"/>
    <property type="evidence" value="ECO:0007669"/>
    <property type="project" value="TreeGrafter"/>
</dbReference>
<sequence length="319" mass="36210">MDVVGCTLFAAIAFVIWRILLAQRLVPVTLMRAWFLLVNVLAILPVAALTKVVVQLGRVGVPTYYVQRLCIMPLVLSFRIVWWLNPQVCVHVCFDRDEAGKQRSWKDIRPHHGAYVGNHTSFWDVYAFIGLTPLRHLLHIRTLMKASLRRIPIFGGVFNRVGHFPVYFTSDADSNFQVDKEKQAVMQKRVNAHLTSGGSLAVFPEGAINRNPRKLQAFRFGTFATIMEHRMETYYMVHEGGGKTWPWWTAIGGMPADLHIRVGHFLIDYDHEDSKAVAARMQQHMQKVYDEILAEVDGKKASSAEAATMECGTWAETKS</sequence>
<evidence type="ECO:0000259" key="4">
    <source>
        <dbReference type="SMART" id="SM00563"/>
    </source>
</evidence>
<evidence type="ECO:0000313" key="5">
    <source>
        <dbReference type="EMBL" id="KAG5487538.1"/>
    </source>
</evidence>
<reference evidence="6" key="1">
    <citation type="journal article" date="2021" name="Microbiol. Resour. Announc.">
        <title>LGAAP: Leishmaniinae Genome Assembly and Annotation Pipeline.</title>
        <authorList>
            <person name="Almutairi H."/>
            <person name="Urbaniak M.D."/>
            <person name="Bates M.D."/>
            <person name="Jariyapan N."/>
            <person name="Kwakye-Nuako G."/>
            <person name="Thomaz-Soccol V."/>
            <person name="Al-Salem W.S."/>
            <person name="Dillon R.J."/>
            <person name="Bates P.A."/>
            <person name="Gatherer D."/>
        </authorList>
    </citation>
    <scope>NUCLEOTIDE SEQUENCE [LARGE SCALE GENOMIC DNA]</scope>
</reference>
<keyword evidence="3" id="KW-0472">Membrane</keyword>
<comment type="caution">
    <text evidence="5">The sequence shown here is derived from an EMBL/GenBank/DDBJ whole genome shotgun (WGS) entry which is preliminary data.</text>
</comment>
<feature type="domain" description="Phospholipid/glycerol acyltransferase" evidence="4">
    <location>
        <begin position="113"/>
        <end position="241"/>
    </location>
</feature>
<dbReference type="AlphaFoldDB" id="A0A836L3Q6"/>
<gene>
    <name evidence="5" type="ORF">LSCM1_07495</name>
</gene>
<dbReference type="GO" id="GO:0003841">
    <property type="term" value="F:1-acylglycerol-3-phosphate O-acyltransferase activity"/>
    <property type="evidence" value="ECO:0007669"/>
    <property type="project" value="TreeGrafter"/>
</dbReference>
<dbReference type="GO" id="GO:0005783">
    <property type="term" value="C:endoplasmic reticulum"/>
    <property type="evidence" value="ECO:0007669"/>
    <property type="project" value="TreeGrafter"/>
</dbReference>
<keyword evidence="2" id="KW-0012">Acyltransferase</keyword>
<evidence type="ECO:0000256" key="2">
    <source>
        <dbReference type="ARBA" id="ARBA00023315"/>
    </source>
</evidence>
<reference evidence="6" key="2">
    <citation type="journal article" date="2021" name="Sci. Data">
        <title>Chromosome-scale genome sequencing, assembly and annotation of six genomes from subfamily Leishmaniinae.</title>
        <authorList>
            <person name="Almutairi H."/>
            <person name="Urbaniak M.D."/>
            <person name="Bates M.D."/>
            <person name="Jariyapan N."/>
            <person name="Kwakye-Nuako G."/>
            <person name="Thomaz Soccol V."/>
            <person name="Al-Salem W.S."/>
            <person name="Dillon R.J."/>
            <person name="Bates P.A."/>
            <person name="Gatherer D."/>
        </authorList>
    </citation>
    <scope>NUCLEOTIDE SEQUENCE [LARGE SCALE GENOMIC DNA]</scope>
</reference>
<dbReference type="CDD" id="cd07989">
    <property type="entry name" value="LPLAT_AGPAT-like"/>
    <property type="match status" value="1"/>
</dbReference>
<protein>
    <recommendedName>
        <fullName evidence="4">Phospholipid/glycerol acyltransferase domain-containing protein</fullName>
    </recommendedName>
</protein>
<keyword evidence="1" id="KW-0808">Transferase</keyword>
<keyword evidence="3" id="KW-0812">Transmembrane</keyword>
<dbReference type="EMBL" id="JAFEUZ010000004">
    <property type="protein sequence ID" value="KAG5487538.1"/>
    <property type="molecule type" value="Genomic_DNA"/>
</dbReference>
<dbReference type="Proteomes" id="UP000673552">
    <property type="component" value="Unassembled WGS sequence"/>
</dbReference>
<dbReference type="KEGG" id="lmat:92517375"/>
<dbReference type="InterPro" id="IPR002123">
    <property type="entry name" value="Plipid/glycerol_acylTrfase"/>
</dbReference>